<keyword evidence="1" id="KW-0802">TPR repeat</keyword>
<feature type="chain" id="PRO_5047295616" evidence="2">
    <location>
        <begin position="22"/>
        <end position="168"/>
    </location>
</feature>
<organism evidence="3 4">
    <name type="scientific">Chelatococcus albus</name>
    <dbReference type="NCBI Taxonomy" id="3047466"/>
    <lineage>
        <taxon>Bacteria</taxon>
        <taxon>Pseudomonadati</taxon>
        <taxon>Pseudomonadota</taxon>
        <taxon>Alphaproteobacteria</taxon>
        <taxon>Hyphomicrobiales</taxon>
        <taxon>Chelatococcaceae</taxon>
        <taxon>Chelatococcus</taxon>
    </lineage>
</organism>
<dbReference type="PROSITE" id="PS50005">
    <property type="entry name" value="TPR"/>
    <property type="match status" value="1"/>
</dbReference>
<dbReference type="InterPro" id="IPR011990">
    <property type="entry name" value="TPR-like_helical_dom_sf"/>
</dbReference>
<dbReference type="Gene3D" id="1.25.40.10">
    <property type="entry name" value="Tetratricopeptide repeat domain"/>
    <property type="match status" value="1"/>
</dbReference>
<accession>A0ABT7AIJ9</accession>
<evidence type="ECO:0000313" key="3">
    <source>
        <dbReference type="EMBL" id="MDJ1159209.1"/>
    </source>
</evidence>
<dbReference type="Proteomes" id="UP001321492">
    <property type="component" value="Unassembled WGS sequence"/>
</dbReference>
<sequence>MKKLGKHGVILLALALSGCQAFTDAADTAKPHLEAAVDPKYEPSDEPARLGRDHFARGHFGLSERYFRDAVEKTPRDGDAWVGLAASYDHLRRFDLADRAYKEAVRLKGETVQILNNRGYSYLLRGNVRQARIYFNRALSRDPQNPNIINNLALLEQAQSYFDTTRAN</sequence>
<dbReference type="PANTHER" id="PTHR12558:SF13">
    <property type="entry name" value="CELL DIVISION CYCLE PROTEIN 27 HOMOLOG"/>
    <property type="match status" value="1"/>
</dbReference>
<protein>
    <submittedName>
        <fullName evidence="3">Tetratricopeptide repeat protein</fullName>
    </submittedName>
</protein>
<dbReference type="Pfam" id="PF13432">
    <property type="entry name" value="TPR_16"/>
    <property type="match status" value="1"/>
</dbReference>
<dbReference type="SUPFAM" id="SSF48452">
    <property type="entry name" value="TPR-like"/>
    <property type="match status" value="1"/>
</dbReference>
<keyword evidence="4" id="KW-1185">Reference proteome</keyword>
<evidence type="ECO:0000256" key="1">
    <source>
        <dbReference type="PROSITE-ProRule" id="PRU00339"/>
    </source>
</evidence>
<evidence type="ECO:0000313" key="4">
    <source>
        <dbReference type="Proteomes" id="UP001321492"/>
    </source>
</evidence>
<dbReference type="PANTHER" id="PTHR12558">
    <property type="entry name" value="CELL DIVISION CYCLE 16,23,27"/>
    <property type="match status" value="1"/>
</dbReference>
<feature type="repeat" description="TPR" evidence="1">
    <location>
        <begin position="112"/>
        <end position="145"/>
    </location>
</feature>
<dbReference type="InterPro" id="IPR019734">
    <property type="entry name" value="TPR_rpt"/>
</dbReference>
<name>A0ABT7AIJ9_9HYPH</name>
<keyword evidence="2" id="KW-0732">Signal</keyword>
<gene>
    <name evidence="3" type="ORF">QNA08_13285</name>
</gene>
<proteinExistence type="predicted"/>
<dbReference type="RefSeq" id="WP_283741187.1">
    <property type="nucleotide sequence ID" value="NZ_JASJEV010000007.1"/>
</dbReference>
<reference evidence="3 4" key="1">
    <citation type="submission" date="2023-05" db="EMBL/GenBank/DDBJ databases">
        <title>Chelatococcus sp. nov., a moderately thermophilic bacterium isolated from hot spring microbial mat.</title>
        <authorList>
            <person name="Hu C.-J."/>
            <person name="Li W.-J."/>
        </authorList>
    </citation>
    <scope>NUCLEOTIDE SEQUENCE [LARGE SCALE GENOMIC DNA]</scope>
    <source>
        <strain evidence="3 4">SYSU G07232</strain>
    </source>
</reference>
<dbReference type="PROSITE" id="PS51257">
    <property type="entry name" value="PROKAR_LIPOPROTEIN"/>
    <property type="match status" value="1"/>
</dbReference>
<comment type="caution">
    <text evidence="3">The sequence shown here is derived from an EMBL/GenBank/DDBJ whole genome shotgun (WGS) entry which is preliminary data.</text>
</comment>
<dbReference type="SMART" id="SM00028">
    <property type="entry name" value="TPR"/>
    <property type="match status" value="2"/>
</dbReference>
<evidence type="ECO:0000256" key="2">
    <source>
        <dbReference type="SAM" id="SignalP"/>
    </source>
</evidence>
<dbReference type="EMBL" id="JASJEV010000007">
    <property type="protein sequence ID" value="MDJ1159209.1"/>
    <property type="molecule type" value="Genomic_DNA"/>
</dbReference>
<feature type="signal peptide" evidence="2">
    <location>
        <begin position="1"/>
        <end position="21"/>
    </location>
</feature>